<accession>A0ABV3G7X7</accession>
<dbReference type="EMBL" id="JBFALK010000002">
    <property type="protein sequence ID" value="MEV0967738.1"/>
    <property type="molecule type" value="Genomic_DNA"/>
</dbReference>
<keyword evidence="2" id="KW-1185">Reference proteome</keyword>
<dbReference type="Pfam" id="PF03883">
    <property type="entry name" value="H2O2_YaaD"/>
    <property type="match status" value="1"/>
</dbReference>
<evidence type="ECO:0000313" key="1">
    <source>
        <dbReference type="EMBL" id="MEV0967738.1"/>
    </source>
</evidence>
<reference evidence="1 2" key="1">
    <citation type="submission" date="2024-06" db="EMBL/GenBank/DDBJ databases">
        <title>The Natural Products Discovery Center: Release of the First 8490 Sequenced Strains for Exploring Actinobacteria Biosynthetic Diversity.</title>
        <authorList>
            <person name="Kalkreuter E."/>
            <person name="Kautsar S.A."/>
            <person name="Yang D."/>
            <person name="Bader C.D."/>
            <person name="Teijaro C.N."/>
            <person name="Fluegel L."/>
            <person name="Davis C.M."/>
            <person name="Simpson J.R."/>
            <person name="Lauterbach L."/>
            <person name="Steele A.D."/>
            <person name="Gui C."/>
            <person name="Meng S."/>
            <person name="Li G."/>
            <person name="Viehrig K."/>
            <person name="Ye F."/>
            <person name="Su P."/>
            <person name="Kiefer A.F."/>
            <person name="Nichols A."/>
            <person name="Cepeda A.J."/>
            <person name="Yan W."/>
            <person name="Fan B."/>
            <person name="Jiang Y."/>
            <person name="Adhikari A."/>
            <person name="Zheng C.-J."/>
            <person name="Schuster L."/>
            <person name="Cowan T.M."/>
            <person name="Smanski M.J."/>
            <person name="Chevrette M.G."/>
            <person name="De Carvalho L.P.S."/>
            <person name="Shen B."/>
        </authorList>
    </citation>
    <scope>NUCLEOTIDE SEQUENCE [LARGE SCALE GENOMIC DNA]</scope>
    <source>
        <strain evidence="1 2">NPDC050100</strain>
    </source>
</reference>
<sequence length="252" mass="26872">MLILLPPSEGKASRGDGPVLDLDTLGFPELTSPREKVLDALITLCHAPDAQAVLGLSEGQRDEIDRNRDLRTASTLTAADLYTGVLYDNLGLPTLVPDARRRADERVIVFSGLWGALRLTDRVPPYRLSMARALPPMGGLAAFWRPSLAAVLGPLPGLIVDMRSSTYAQAWPAGGRAVAVRVLKEAAGRRTVVSHMAKATRGAVARSLVESSDEPGGPQELAEVLRGLGHHTELGPAPRSGKPWTLDIVISS</sequence>
<dbReference type="PANTHER" id="PTHR30283:SF4">
    <property type="entry name" value="PEROXIDE STRESS RESISTANCE PROTEIN YAAA"/>
    <property type="match status" value="1"/>
</dbReference>
<evidence type="ECO:0000313" key="2">
    <source>
        <dbReference type="Proteomes" id="UP001551675"/>
    </source>
</evidence>
<dbReference type="PANTHER" id="PTHR30283">
    <property type="entry name" value="PEROXIDE STRESS RESPONSE PROTEIN YAAA"/>
    <property type="match status" value="1"/>
</dbReference>
<dbReference type="RefSeq" id="WP_358129709.1">
    <property type="nucleotide sequence ID" value="NZ_JBFALK010000002.1"/>
</dbReference>
<gene>
    <name evidence="1" type="ORF">AB0I59_03815</name>
</gene>
<comment type="caution">
    <text evidence="1">The sequence shown here is derived from an EMBL/GenBank/DDBJ whole genome shotgun (WGS) entry which is preliminary data.</text>
</comment>
<dbReference type="InterPro" id="IPR005583">
    <property type="entry name" value="YaaA"/>
</dbReference>
<name>A0ABV3G7X7_MICGL</name>
<protein>
    <submittedName>
        <fullName evidence="1">Peroxide stress protein YaaA</fullName>
    </submittedName>
</protein>
<dbReference type="Proteomes" id="UP001551675">
    <property type="component" value="Unassembled WGS sequence"/>
</dbReference>
<proteinExistence type="predicted"/>
<organism evidence="1 2">
    <name type="scientific">Microtetraspora glauca</name>
    <dbReference type="NCBI Taxonomy" id="1996"/>
    <lineage>
        <taxon>Bacteria</taxon>
        <taxon>Bacillati</taxon>
        <taxon>Actinomycetota</taxon>
        <taxon>Actinomycetes</taxon>
        <taxon>Streptosporangiales</taxon>
        <taxon>Streptosporangiaceae</taxon>
        <taxon>Microtetraspora</taxon>
    </lineage>
</organism>